<dbReference type="Pfam" id="PF09250">
    <property type="entry name" value="Prim-Pol"/>
    <property type="match status" value="1"/>
</dbReference>
<feature type="domain" description="DNA primase/polymerase bifunctional N-terminal" evidence="1">
    <location>
        <begin position="9"/>
        <end position="105"/>
    </location>
</feature>
<gene>
    <name evidence="2" type="primary">1</name>
    <name evidence="2" type="ORF">B22_1</name>
</gene>
<evidence type="ECO:0000259" key="1">
    <source>
        <dbReference type="Pfam" id="PF09250"/>
    </source>
</evidence>
<keyword evidence="3" id="KW-1185">Reference proteome</keyword>
<dbReference type="RefSeq" id="YP_009596804.1">
    <property type="nucleotide sequence ID" value="NC_041891.1"/>
</dbReference>
<organism evidence="2 3">
    <name type="scientific">Propionibacterium phage B22</name>
    <dbReference type="NCBI Taxonomy" id="1897532"/>
    <lineage>
        <taxon>Viruses</taxon>
        <taxon>Duplodnaviria</taxon>
        <taxon>Heunggongvirae</taxon>
        <taxon>Uroviricota</taxon>
        <taxon>Caudoviricetes</taxon>
        <taxon>Doucettevirus</taxon>
        <taxon>Doucettevirus B22</taxon>
    </lineage>
</organism>
<evidence type="ECO:0000313" key="2">
    <source>
        <dbReference type="EMBL" id="AOT24353.1"/>
    </source>
</evidence>
<sequence>MRSRTAWVRCDGKRPITLAGSPASSTDPGTWSGWSQVRRATAGDGFGTMLGDGLGCWDLDHFDDQGARAFIARIDEPIIFAERSVSGHGFHIFVRTDEAPGRRTGNIEFYSRHRFIRVTGDQFV</sequence>
<name>A0A1D8ETH4_9CAUD</name>
<dbReference type="Proteomes" id="UP000221125">
    <property type="component" value="Segment"/>
</dbReference>
<dbReference type="InterPro" id="IPR015330">
    <property type="entry name" value="DNA_primase/pol_bifunc_N"/>
</dbReference>
<protein>
    <recommendedName>
        <fullName evidence="1">DNA primase/polymerase bifunctional N-terminal domain-containing protein</fullName>
    </recommendedName>
</protein>
<evidence type="ECO:0000313" key="3">
    <source>
        <dbReference type="Proteomes" id="UP000221125"/>
    </source>
</evidence>
<dbReference type="KEGG" id="vg:40072466"/>
<dbReference type="OrthoDB" id="13160at10239"/>
<proteinExistence type="predicted"/>
<accession>A0A1D8ETH4</accession>
<reference evidence="2 3" key="1">
    <citation type="submission" date="2016-07" db="EMBL/GenBank/DDBJ databases">
        <authorList>
            <person name="Modlin R.L."/>
            <person name="Cheng L.S."/>
            <person name="Marinelli L.J."/>
            <person name="Grosset N."/>
            <person name="Gautier M."/>
            <person name="Fitz-Gibbon S."/>
            <person name="Pellegrini M."/>
            <person name="Bowman C.A."/>
            <person name="Russell D.A."/>
            <person name="Jacobs-Sera D."/>
            <person name="Hatfull G.F."/>
        </authorList>
    </citation>
    <scope>NUCLEOTIDE SEQUENCE [LARGE SCALE GENOMIC DNA]</scope>
</reference>
<dbReference type="EMBL" id="KX620750">
    <property type="protein sequence ID" value="AOT24353.1"/>
    <property type="molecule type" value="Genomic_DNA"/>
</dbReference>
<dbReference type="GeneID" id="40072466"/>